<proteinExistence type="predicted"/>
<keyword evidence="2" id="KW-1133">Transmembrane helix</keyword>
<protein>
    <submittedName>
        <fullName evidence="3">Uncharacterized protein</fullName>
    </submittedName>
</protein>
<evidence type="ECO:0000313" key="3">
    <source>
        <dbReference type="EMBL" id="GAN04442.1"/>
    </source>
</evidence>
<keyword evidence="4" id="KW-1185">Reference proteome</keyword>
<dbReference type="AlphaFoldDB" id="A0A0C9MMP4"/>
<evidence type="ECO:0000313" key="4">
    <source>
        <dbReference type="Proteomes" id="UP000053815"/>
    </source>
</evidence>
<sequence length="302" mass="34221">MFFAVEEYTRLLIKARNASNSVNEACNQATQDIKNFIKQAAEKHEGFGKEVATVFQELGKELHKRFAGLENLARIDRCEQFQNVVESIKLNEKILLEELDVELKRCLIDLVRFEEEATEMNPNDLSSHGTSSDKSAGSLKRLKLINRNLSKQINECRNRLMYEKSSISGNTLYNMSLDYMNVLCFTFFTRKLITLIIPQAVQLSTAFGAISTAITVIYLVAQFFYRTYLTGKASAHLQQLEEALRSIETKSTGTLNVLDELCELACSRNAIQQINVHEYISALEDKINDSLEKLSFTAASCE</sequence>
<keyword evidence="1" id="KW-0175">Coiled coil</keyword>
<keyword evidence="2" id="KW-0472">Membrane</keyword>
<accession>A0A0C9MMP4</accession>
<dbReference type="OrthoDB" id="10528770at2759"/>
<feature type="transmembrane region" description="Helical" evidence="2">
    <location>
        <begin position="203"/>
        <end position="225"/>
    </location>
</feature>
<name>A0A0C9MMP4_9FUNG</name>
<gene>
    <name evidence="3" type="ORF">MAM1_0063c03902</name>
</gene>
<organism evidence="3">
    <name type="scientific">Mucor ambiguus</name>
    <dbReference type="NCBI Taxonomy" id="91626"/>
    <lineage>
        <taxon>Eukaryota</taxon>
        <taxon>Fungi</taxon>
        <taxon>Fungi incertae sedis</taxon>
        <taxon>Mucoromycota</taxon>
        <taxon>Mucoromycotina</taxon>
        <taxon>Mucoromycetes</taxon>
        <taxon>Mucorales</taxon>
        <taxon>Mucorineae</taxon>
        <taxon>Mucoraceae</taxon>
        <taxon>Mucor</taxon>
    </lineage>
</organism>
<evidence type="ECO:0000256" key="2">
    <source>
        <dbReference type="SAM" id="Phobius"/>
    </source>
</evidence>
<reference evidence="3" key="1">
    <citation type="submission" date="2014-09" db="EMBL/GenBank/DDBJ databases">
        <title>Draft genome sequence of an oleaginous Mucoromycotina fungus Mucor ambiguus NBRC6742.</title>
        <authorList>
            <person name="Takeda I."/>
            <person name="Yamane N."/>
            <person name="Morita T."/>
            <person name="Tamano K."/>
            <person name="Machida M."/>
            <person name="Baker S."/>
            <person name="Koike H."/>
        </authorList>
    </citation>
    <scope>NUCLEOTIDE SEQUENCE</scope>
    <source>
        <strain evidence="3">NBRC 6742</strain>
    </source>
</reference>
<keyword evidence="2" id="KW-0812">Transmembrane</keyword>
<dbReference type="Proteomes" id="UP000053815">
    <property type="component" value="Unassembled WGS sequence"/>
</dbReference>
<feature type="coiled-coil region" evidence="1">
    <location>
        <begin position="96"/>
        <end position="159"/>
    </location>
</feature>
<evidence type="ECO:0000256" key="1">
    <source>
        <dbReference type="SAM" id="Coils"/>
    </source>
</evidence>
<dbReference type="EMBL" id="DF836352">
    <property type="protein sequence ID" value="GAN04442.1"/>
    <property type="molecule type" value="Genomic_DNA"/>
</dbReference>